<proteinExistence type="predicted"/>
<dbReference type="Gene3D" id="2.40.30.10">
    <property type="entry name" value="Translation factors"/>
    <property type="match status" value="1"/>
</dbReference>
<keyword evidence="2" id="KW-1185">Reference proteome</keyword>
<evidence type="ECO:0000313" key="2">
    <source>
        <dbReference type="Proteomes" id="UP001499909"/>
    </source>
</evidence>
<comment type="caution">
    <text evidence="1">The sequence shown here is derived from an EMBL/GenBank/DDBJ whole genome shotgun (WGS) entry which is preliminary data.</text>
</comment>
<sequence length="128" mass="14251">MPSYAEPPGLPPDFRVSYRIFSAEEGGRKTPAHQHSRWDFRYDDPAVSTSTFMIWPEVLLPNGDPVPDGPIPTYGLADMFILLPQARAFHQLHIRPGVRGCFVEGTRRVGACEVVEVLGLHTNPIQIA</sequence>
<organism evidence="1 2">
    <name type="scientific">Hymenobacter algoricola</name>
    <dbReference type="NCBI Taxonomy" id="486267"/>
    <lineage>
        <taxon>Bacteria</taxon>
        <taxon>Pseudomonadati</taxon>
        <taxon>Bacteroidota</taxon>
        <taxon>Cytophagia</taxon>
        <taxon>Cytophagales</taxon>
        <taxon>Hymenobacteraceae</taxon>
        <taxon>Hymenobacter</taxon>
    </lineage>
</organism>
<evidence type="ECO:0000313" key="1">
    <source>
        <dbReference type="EMBL" id="GAA3918057.1"/>
    </source>
</evidence>
<dbReference type="EMBL" id="BAABDH010000002">
    <property type="protein sequence ID" value="GAA3918057.1"/>
    <property type="molecule type" value="Genomic_DNA"/>
</dbReference>
<dbReference type="RefSeq" id="WP_345108496.1">
    <property type="nucleotide sequence ID" value="NZ_BAABDH010000002.1"/>
</dbReference>
<accession>A0ABP7MD35</accession>
<protein>
    <submittedName>
        <fullName evidence="1">Uncharacterized protein</fullName>
    </submittedName>
</protein>
<reference evidence="2" key="1">
    <citation type="journal article" date="2019" name="Int. J. Syst. Evol. Microbiol.">
        <title>The Global Catalogue of Microorganisms (GCM) 10K type strain sequencing project: providing services to taxonomists for standard genome sequencing and annotation.</title>
        <authorList>
            <consortium name="The Broad Institute Genomics Platform"/>
            <consortium name="The Broad Institute Genome Sequencing Center for Infectious Disease"/>
            <person name="Wu L."/>
            <person name="Ma J."/>
        </authorList>
    </citation>
    <scope>NUCLEOTIDE SEQUENCE [LARGE SCALE GENOMIC DNA]</scope>
    <source>
        <strain evidence="2">JCM 17214</strain>
    </source>
</reference>
<name>A0ABP7MD35_9BACT</name>
<gene>
    <name evidence="1" type="ORF">GCM10022406_00960</name>
</gene>
<dbReference type="Proteomes" id="UP001499909">
    <property type="component" value="Unassembled WGS sequence"/>
</dbReference>